<protein>
    <submittedName>
        <fullName evidence="1">NAD(P)-binding protein</fullName>
    </submittedName>
</protein>
<organism evidence="1 2">
    <name type="scientific">Lindgomyces ingoldianus</name>
    <dbReference type="NCBI Taxonomy" id="673940"/>
    <lineage>
        <taxon>Eukaryota</taxon>
        <taxon>Fungi</taxon>
        <taxon>Dikarya</taxon>
        <taxon>Ascomycota</taxon>
        <taxon>Pezizomycotina</taxon>
        <taxon>Dothideomycetes</taxon>
        <taxon>Pleosporomycetidae</taxon>
        <taxon>Pleosporales</taxon>
        <taxon>Lindgomycetaceae</taxon>
        <taxon>Lindgomyces</taxon>
    </lineage>
</organism>
<proteinExistence type="predicted"/>
<evidence type="ECO:0000313" key="2">
    <source>
        <dbReference type="Proteomes" id="UP000799755"/>
    </source>
</evidence>
<accession>A0ACB6QXS2</accession>
<evidence type="ECO:0000313" key="1">
    <source>
        <dbReference type="EMBL" id="KAF2471675.1"/>
    </source>
</evidence>
<dbReference type="Proteomes" id="UP000799755">
    <property type="component" value="Unassembled WGS sequence"/>
</dbReference>
<comment type="caution">
    <text evidence="1">The sequence shown here is derived from an EMBL/GenBank/DDBJ whole genome shotgun (WGS) entry which is preliminary data.</text>
</comment>
<name>A0ACB6QXS2_9PLEO</name>
<sequence>MPIKNVALIGAAGTLGPSVLHALQSSPFEVFVLNRASSKSTYPNTSTITIPDDLNVPTLTTLFRSHAIDALVMTIAGSYVSEQKRLIEAAFNAGVQRVMPAEFGSCDSADEATNQLLPLMEGKKRVREFLQEVCGKEREEGMGKMTWTSLVTGHFFDYGMATRLMKFDVRARKAYLLDGGDVTFSASNLGFIGKAVVRVLERPKETENQLLYIHSHSTTQLAVLAILERLTGEKWERIQQDTKVLIPEARRRMLAGDKEATEEVVSPWGIVSSDWRGKEGFANGLLGLEEEDLESVLRDAVEGQK</sequence>
<dbReference type="EMBL" id="MU003504">
    <property type="protein sequence ID" value="KAF2471675.1"/>
    <property type="molecule type" value="Genomic_DNA"/>
</dbReference>
<keyword evidence="2" id="KW-1185">Reference proteome</keyword>
<reference evidence="1" key="1">
    <citation type="journal article" date="2020" name="Stud. Mycol.">
        <title>101 Dothideomycetes genomes: a test case for predicting lifestyles and emergence of pathogens.</title>
        <authorList>
            <person name="Haridas S."/>
            <person name="Albert R."/>
            <person name="Binder M."/>
            <person name="Bloem J."/>
            <person name="Labutti K."/>
            <person name="Salamov A."/>
            <person name="Andreopoulos B."/>
            <person name="Baker S."/>
            <person name="Barry K."/>
            <person name="Bills G."/>
            <person name="Bluhm B."/>
            <person name="Cannon C."/>
            <person name="Castanera R."/>
            <person name="Culley D."/>
            <person name="Daum C."/>
            <person name="Ezra D."/>
            <person name="Gonzalez J."/>
            <person name="Henrissat B."/>
            <person name="Kuo A."/>
            <person name="Liang C."/>
            <person name="Lipzen A."/>
            <person name="Lutzoni F."/>
            <person name="Magnuson J."/>
            <person name="Mondo S."/>
            <person name="Nolan M."/>
            <person name="Ohm R."/>
            <person name="Pangilinan J."/>
            <person name="Park H.-J."/>
            <person name="Ramirez L."/>
            <person name="Alfaro M."/>
            <person name="Sun H."/>
            <person name="Tritt A."/>
            <person name="Yoshinaga Y."/>
            <person name="Zwiers L.-H."/>
            <person name="Turgeon B."/>
            <person name="Goodwin S."/>
            <person name="Spatafora J."/>
            <person name="Crous P."/>
            <person name="Grigoriev I."/>
        </authorList>
    </citation>
    <scope>NUCLEOTIDE SEQUENCE</scope>
    <source>
        <strain evidence="1">ATCC 200398</strain>
    </source>
</reference>
<gene>
    <name evidence="1" type="ORF">BDR25DRAFT_303153</name>
</gene>